<evidence type="ECO:0000313" key="3">
    <source>
        <dbReference type="EMBL" id="GMA89856.1"/>
    </source>
</evidence>
<dbReference type="Proteomes" id="UP001157069">
    <property type="component" value="Unassembled WGS sequence"/>
</dbReference>
<keyword evidence="2" id="KW-0472">Membrane</keyword>
<feature type="region of interest" description="Disordered" evidence="1">
    <location>
        <begin position="221"/>
        <end position="250"/>
    </location>
</feature>
<sequence>MRWDWRAWRDRLVHLWRGSLRARTIVITVLLSAIAVTVVGVVISTSVRTNLFDSRRDQVLAEAARAAEQAQRTFTNASELGDAGDVQATADSALDSVQRSTTASYLGFLRTPGQSQVPNVIDPRVSTADFERTFVSQRLAETVAEGDGSEIAWQPVAIPTEAGTDPGITTGAHIDTVAGESSSSTSSTTSPTCSRLSTSCRASSSRPGWRSCCCSAVSRTSSCDSWSARCGSRPTRPRSSRRGSSKSGCR</sequence>
<reference evidence="4" key="1">
    <citation type="journal article" date="2019" name="Int. J. Syst. Evol. Microbiol.">
        <title>The Global Catalogue of Microorganisms (GCM) 10K type strain sequencing project: providing services to taxonomists for standard genome sequencing and annotation.</title>
        <authorList>
            <consortium name="The Broad Institute Genomics Platform"/>
            <consortium name="The Broad Institute Genome Sequencing Center for Infectious Disease"/>
            <person name="Wu L."/>
            <person name="Ma J."/>
        </authorList>
    </citation>
    <scope>NUCLEOTIDE SEQUENCE [LARGE SCALE GENOMIC DNA]</scope>
    <source>
        <strain evidence="4">NBRC 108755</strain>
    </source>
</reference>
<gene>
    <name evidence="3" type="ORF">GCM10025869_03850</name>
</gene>
<protein>
    <submittedName>
        <fullName evidence="3">Uncharacterized protein</fullName>
    </submittedName>
</protein>
<evidence type="ECO:0000256" key="1">
    <source>
        <dbReference type="SAM" id="MobiDB-lite"/>
    </source>
</evidence>
<keyword evidence="4" id="KW-1185">Reference proteome</keyword>
<organism evidence="3 4">
    <name type="scientific">Homoserinibacter gongjuensis</name>
    <dbReference type="NCBI Taxonomy" id="1162968"/>
    <lineage>
        <taxon>Bacteria</taxon>
        <taxon>Bacillati</taxon>
        <taxon>Actinomycetota</taxon>
        <taxon>Actinomycetes</taxon>
        <taxon>Micrococcales</taxon>
        <taxon>Microbacteriaceae</taxon>
        <taxon>Homoserinibacter</taxon>
    </lineage>
</organism>
<keyword evidence="2" id="KW-0812">Transmembrane</keyword>
<name>A0ABQ6JT50_9MICO</name>
<evidence type="ECO:0000256" key="2">
    <source>
        <dbReference type="SAM" id="Phobius"/>
    </source>
</evidence>
<comment type="caution">
    <text evidence="3">The sequence shown here is derived from an EMBL/GenBank/DDBJ whole genome shotgun (WGS) entry which is preliminary data.</text>
</comment>
<dbReference type="EMBL" id="BSVA01000001">
    <property type="protein sequence ID" value="GMA89856.1"/>
    <property type="molecule type" value="Genomic_DNA"/>
</dbReference>
<feature type="region of interest" description="Disordered" evidence="1">
    <location>
        <begin position="177"/>
        <end position="196"/>
    </location>
</feature>
<accession>A0ABQ6JT50</accession>
<evidence type="ECO:0000313" key="4">
    <source>
        <dbReference type="Proteomes" id="UP001157069"/>
    </source>
</evidence>
<feature type="compositionally biased region" description="Basic residues" evidence="1">
    <location>
        <begin position="235"/>
        <end position="250"/>
    </location>
</feature>
<proteinExistence type="predicted"/>
<keyword evidence="2" id="KW-1133">Transmembrane helix</keyword>
<feature type="transmembrane region" description="Helical" evidence="2">
    <location>
        <begin position="20"/>
        <end position="43"/>
    </location>
</feature>
<feature type="compositionally biased region" description="Low complexity" evidence="1">
    <location>
        <begin position="181"/>
        <end position="196"/>
    </location>
</feature>